<dbReference type="Proteomes" id="UP000275137">
    <property type="component" value="Unassembled WGS sequence"/>
</dbReference>
<comment type="caution">
    <text evidence="1">The sequence shown here is derived from an EMBL/GenBank/DDBJ whole genome shotgun (WGS) entry which is preliminary data.</text>
</comment>
<name>A0A3N0V745_9PROT</name>
<dbReference type="InterPro" id="IPR010653">
    <property type="entry name" value="NlpB/DapX"/>
</dbReference>
<organism evidence="1 2">
    <name type="scientific">Pseudomethylobacillus aquaticus</name>
    <dbReference type="NCBI Taxonomy" id="2676064"/>
    <lineage>
        <taxon>Bacteria</taxon>
        <taxon>Pseudomonadati</taxon>
        <taxon>Pseudomonadota</taxon>
        <taxon>Betaproteobacteria</taxon>
        <taxon>Nitrosomonadales</taxon>
        <taxon>Methylophilaceae</taxon>
        <taxon>Pseudomethylobacillus</taxon>
    </lineage>
</organism>
<evidence type="ECO:0000313" key="1">
    <source>
        <dbReference type="EMBL" id="ROH88529.1"/>
    </source>
</evidence>
<dbReference type="PROSITE" id="PS51257">
    <property type="entry name" value="PROKAR_LIPOPROTEIN"/>
    <property type="match status" value="1"/>
</dbReference>
<proteinExistence type="predicted"/>
<dbReference type="EMBL" id="RJVP01000001">
    <property type="protein sequence ID" value="ROH88529.1"/>
    <property type="molecule type" value="Genomic_DNA"/>
</dbReference>
<accession>A0A3N0V745</accession>
<dbReference type="RefSeq" id="WP_123236520.1">
    <property type="nucleotide sequence ID" value="NZ_RJVP01000001.1"/>
</dbReference>
<gene>
    <name evidence="1" type="primary">bamC</name>
    <name evidence="1" type="ORF">ED236_03520</name>
</gene>
<dbReference type="Gene3D" id="3.30.310.170">
    <property type="entry name" value="Outer membrane protein assembly factor BamC"/>
    <property type="match status" value="2"/>
</dbReference>
<dbReference type="InterPro" id="IPR042268">
    <property type="entry name" value="BamC_C"/>
</dbReference>
<keyword evidence="2" id="KW-1185">Reference proteome</keyword>
<sequence>MNQPRFKRTTGVKLLIGATVLATLSGCESIPFLSKTSEYKTAGRAKPLEVPPDLTSVSAGDTYSVPGGATTFSDFSQTAQGPASEAEQLLANPDNVRMERAGAQRWLVVEAPPEKIWPVVREFWADLGFAVRVENLETGVMETEWADASKLKKDEKLGYLDRFDKFLDGLSGLANRQKFRTRLERGASPGHTEIYLTHRTVTTAPDDGKVRQRTPFGEVETGFRLDSKTVKQNEQDADLDAELLRRLMVRLGVAENRARDIVANPQIERRASLRQENNTISLLMNDPFDRSWRQVGLALDRVGFVVEDRDRSRGLYYVRYSEFGIDDAPEEKKGLLDKLKFWGDEKSEAQKPASERPVADPARENTGVVDKLKFWKSKEDQRADAERQYLIKVATEGAGTLVDVTDKDGNHSNTSNRIINLLHEQLR</sequence>
<dbReference type="AlphaFoldDB" id="A0A3N0V745"/>
<protein>
    <submittedName>
        <fullName evidence="1">Outer membrane protein assembly factor BamC</fullName>
    </submittedName>
</protein>
<dbReference type="Pfam" id="PF06804">
    <property type="entry name" value="Lipoprotein_18"/>
    <property type="match status" value="1"/>
</dbReference>
<reference evidence="1 2" key="1">
    <citation type="submission" date="2018-10" db="EMBL/GenBank/DDBJ databases">
        <authorList>
            <person name="Chen W.-M."/>
        </authorList>
    </citation>
    <scope>NUCLEOTIDE SEQUENCE [LARGE SCALE GENOMIC DNA]</scope>
    <source>
        <strain evidence="1 2">H-5</strain>
    </source>
</reference>
<evidence type="ECO:0000313" key="2">
    <source>
        <dbReference type="Proteomes" id="UP000275137"/>
    </source>
</evidence>